<sequence length="61" mass="7201">MLLYTCASRDQYNVLLILDHRIHVSLAFSRVSALRLLSYVLTRTMDSICKTWVRVMRPLYP</sequence>
<dbReference type="InParanoid" id="A0A165AZ99"/>
<protein>
    <submittedName>
        <fullName evidence="1">Uncharacterized protein</fullName>
    </submittedName>
</protein>
<dbReference type="AlphaFoldDB" id="A0A165AZ99"/>
<gene>
    <name evidence="1" type="ORF">LAESUDRAFT_732775</name>
</gene>
<dbReference type="GeneID" id="63827331"/>
<reference evidence="1 2" key="1">
    <citation type="journal article" date="2016" name="Mol. Biol. Evol.">
        <title>Comparative Genomics of Early-Diverging Mushroom-Forming Fungi Provides Insights into the Origins of Lignocellulose Decay Capabilities.</title>
        <authorList>
            <person name="Nagy L.G."/>
            <person name="Riley R."/>
            <person name="Tritt A."/>
            <person name="Adam C."/>
            <person name="Daum C."/>
            <person name="Floudas D."/>
            <person name="Sun H."/>
            <person name="Yadav J.S."/>
            <person name="Pangilinan J."/>
            <person name="Larsson K.H."/>
            <person name="Matsuura K."/>
            <person name="Barry K."/>
            <person name="Labutti K."/>
            <person name="Kuo R."/>
            <person name="Ohm R.A."/>
            <person name="Bhattacharya S.S."/>
            <person name="Shirouzu T."/>
            <person name="Yoshinaga Y."/>
            <person name="Martin F.M."/>
            <person name="Grigoriev I.V."/>
            <person name="Hibbett D.S."/>
        </authorList>
    </citation>
    <scope>NUCLEOTIDE SEQUENCE [LARGE SCALE GENOMIC DNA]</scope>
    <source>
        <strain evidence="1 2">93-53</strain>
    </source>
</reference>
<proteinExistence type="predicted"/>
<accession>A0A165AZ99</accession>
<evidence type="ECO:0000313" key="1">
    <source>
        <dbReference type="EMBL" id="KZS99934.1"/>
    </source>
</evidence>
<dbReference type="RefSeq" id="XP_040757675.1">
    <property type="nucleotide sequence ID" value="XM_040910302.1"/>
</dbReference>
<keyword evidence="2" id="KW-1185">Reference proteome</keyword>
<dbReference type="EMBL" id="KV427705">
    <property type="protein sequence ID" value="KZS99934.1"/>
    <property type="molecule type" value="Genomic_DNA"/>
</dbReference>
<dbReference type="Proteomes" id="UP000076871">
    <property type="component" value="Unassembled WGS sequence"/>
</dbReference>
<name>A0A165AZ99_9APHY</name>
<evidence type="ECO:0000313" key="2">
    <source>
        <dbReference type="Proteomes" id="UP000076871"/>
    </source>
</evidence>
<organism evidence="1 2">
    <name type="scientific">Laetiporus sulphureus 93-53</name>
    <dbReference type="NCBI Taxonomy" id="1314785"/>
    <lineage>
        <taxon>Eukaryota</taxon>
        <taxon>Fungi</taxon>
        <taxon>Dikarya</taxon>
        <taxon>Basidiomycota</taxon>
        <taxon>Agaricomycotina</taxon>
        <taxon>Agaricomycetes</taxon>
        <taxon>Polyporales</taxon>
        <taxon>Laetiporus</taxon>
    </lineage>
</organism>